<dbReference type="EMBL" id="MG252895">
    <property type="protein sequence ID" value="AVX50690.1"/>
    <property type="molecule type" value="Genomic_DNA"/>
</dbReference>
<proteinExistence type="predicted"/>
<dbReference type="Gene3D" id="3.40.50.620">
    <property type="entry name" value="HUPs"/>
    <property type="match status" value="1"/>
</dbReference>
<sequence length="341" mass="38010">MQQTLNFDLSEQPIPVLLRGDKWDSVWSELTDNEDLNFVDASRGTSLSSLITSSVESIHTALIDGWTMMIGYSSGKDSETVLHLFLMALIRAVRSGATISQHHFILHTDTLIESPEVRWLADQKLAELERFIAKENLPLTIVLAKPGISQSWTGRILTGRGLPTFSNSTARQCSQDLKITSAKRAKAAYMRELPKEVRQKVCLLLGSRDAESTIRAANIAKQRGSSDRVIKTKDGGELYVVKNWLASDVWEFLLSAGMGSAYPLPSYLESNVTTAELYKAATGECVWSATEKKASDACGARFGCWATLVFMYLELNSTFLFLEFKLFIVIERYPFNVQQAC</sequence>
<name>A0A2R4PG95_ECOLX</name>
<dbReference type="SUPFAM" id="SSF52402">
    <property type="entry name" value="Adenine nucleotide alpha hydrolases-like"/>
    <property type="match status" value="1"/>
</dbReference>
<dbReference type="RefSeq" id="WP_223175386.1">
    <property type="nucleotide sequence ID" value="NZ_JAPKJD010000003.1"/>
</dbReference>
<dbReference type="InterPro" id="IPR014729">
    <property type="entry name" value="Rossmann-like_a/b/a_fold"/>
</dbReference>
<geneLocation type="plasmid" evidence="1">
    <name>pEsco-36073cz</name>
</geneLocation>
<dbReference type="AlphaFoldDB" id="A0A2R4PG95"/>
<organism evidence="1">
    <name type="scientific">Escherichia coli</name>
    <dbReference type="NCBI Taxonomy" id="562"/>
    <lineage>
        <taxon>Bacteria</taxon>
        <taxon>Pseudomonadati</taxon>
        <taxon>Pseudomonadota</taxon>
        <taxon>Gammaproteobacteria</taxon>
        <taxon>Enterobacterales</taxon>
        <taxon>Enterobacteriaceae</taxon>
        <taxon>Escherichia</taxon>
    </lineage>
</organism>
<keyword evidence="1" id="KW-0614">Plasmid</keyword>
<reference evidence="1" key="1">
    <citation type="submission" date="2017-10" db="EMBL/GenBank/DDBJ databases">
        <title>Characterization of NDM-producing Enterobacteriaceae of Czech origin.</title>
        <authorList>
            <person name="Paskova V."/>
            <person name="Papagiannitsis C.C."/>
            <person name="Hrabak J."/>
        </authorList>
    </citation>
    <scope>NUCLEOTIDE SEQUENCE</scope>
    <source>
        <strain evidence="1">Esco-36073cz</strain>
        <plasmid evidence="1">pEsco-36073cz</plasmid>
    </source>
</reference>
<evidence type="ECO:0000313" key="1">
    <source>
        <dbReference type="EMBL" id="AVX50690.1"/>
    </source>
</evidence>
<evidence type="ECO:0008006" key="2">
    <source>
        <dbReference type="Google" id="ProtNLM"/>
    </source>
</evidence>
<protein>
    <recommendedName>
        <fullName evidence="2">Phosphoadenosine phosphosulfate reductase</fullName>
    </recommendedName>
</protein>
<accession>A0A2R4PG95</accession>